<dbReference type="InterPro" id="IPR013783">
    <property type="entry name" value="Ig-like_fold"/>
</dbReference>
<dbReference type="Gene3D" id="3.20.20.80">
    <property type="entry name" value="Glycosidases"/>
    <property type="match status" value="1"/>
</dbReference>
<proteinExistence type="predicted"/>
<dbReference type="AlphaFoldDB" id="A0A6J6ZF90"/>
<dbReference type="PANTHER" id="PTHR37836">
    <property type="entry name" value="LMO1036 PROTEIN"/>
    <property type="match status" value="1"/>
</dbReference>
<dbReference type="Gene3D" id="2.60.40.10">
    <property type="entry name" value="Immunoglobulins"/>
    <property type="match status" value="1"/>
</dbReference>
<dbReference type="Pfam" id="PF13204">
    <property type="entry name" value="Apiosidase"/>
    <property type="match status" value="1"/>
</dbReference>
<gene>
    <name evidence="3" type="ORF">UFOPK3166_00056</name>
</gene>
<dbReference type="InterPro" id="IPR032260">
    <property type="entry name" value="DUF5060"/>
</dbReference>
<dbReference type="InterPro" id="IPR025277">
    <property type="entry name" value="Apiosidase-like_cat_dom"/>
</dbReference>
<evidence type="ECO:0000259" key="1">
    <source>
        <dbReference type="Pfam" id="PF13204"/>
    </source>
</evidence>
<feature type="domain" description="DUF5060" evidence="2">
    <location>
        <begin position="7"/>
        <end position="68"/>
    </location>
</feature>
<dbReference type="Pfam" id="PF16586">
    <property type="entry name" value="DUF5060"/>
    <property type="match status" value="1"/>
</dbReference>
<evidence type="ECO:0000259" key="2">
    <source>
        <dbReference type="Pfam" id="PF16586"/>
    </source>
</evidence>
<accession>A0A6J6ZF90</accession>
<dbReference type="PANTHER" id="PTHR37836:SF3">
    <property type="entry name" value="ENDOGLUCANASE"/>
    <property type="match status" value="1"/>
</dbReference>
<protein>
    <submittedName>
        <fullName evidence="3">Unannotated protein</fullName>
    </submittedName>
</protein>
<dbReference type="EMBL" id="CAFABD010000004">
    <property type="protein sequence ID" value="CAB4816037.1"/>
    <property type="molecule type" value="Genomic_DNA"/>
</dbReference>
<sequence length="509" mass="57206">MSSTHSLWQEIEFSFTSTKSYENAYTDVELWADFTCDDGTVMRRPGFWSGENNWKIRFAPPTVGKWRISLFSNCEDQSFKFEDTFEVTNEILGENLFYQKGFWSLPTGERNLKFRDGSSDLIVADTAWALPWRATVEDVKLYAKDRRTKGFNAVLLMVVQPDMGARGPRDRGADEGFAVGFEDLHEGHINLLNPDYFDYLDSLISVLVENEIVPVYSPLFFGFGWKGLGVIGPIVDSQEYARFCRYIVARYGARPAIYLAGADGTGVEAQVEVGGKEFHKWDCYGQPTGIHYRPHIRPNAHQSAEWLDFQWCQTGHGGEHIQERVADMWRNEPQRAIANGEPSYENTGVIGKSAGWWQGHEAWSNLCAGSTMGVVYGAACLWGWRLHKDELGHSDFFLAPGCGWREALDFEGATYVGLVGKILRGLPIAQIQPSWSEAISPRGLIVHGRLFIGYQENGGPLDVRGDGIPLNYRVIDPTSGREILRGRREKIESIIPDTGTGARVYICEA</sequence>
<name>A0A6J6ZF90_9ZZZZ</name>
<reference evidence="3" key="1">
    <citation type="submission" date="2020-05" db="EMBL/GenBank/DDBJ databases">
        <authorList>
            <person name="Chiriac C."/>
            <person name="Salcher M."/>
            <person name="Ghai R."/>
            <person name="Kavagutti S V."/>
        </authorList>
    </citation>
    <scope>NUCLEOTIDE SEQUENCE</scope>
</reference>
<feature type="domain" description="Apiosidase-like catalytic" evidence="1">
    <location>
        <begin position="108"/>
        <end position="428"/>
    </location>
</feature>
<organism evidence="3">
    <name type="scientific">freshwater metagenome</name>
    <dbReference type="NCBI Taxonomy" id="449393"/>
    <lineage>
        <taxon>unclassified sequences</taxon>
        <taxon>metagenomes</taxon>
        <taxon>ecological metagenomes</taxon>
    </lineage>
</organism>
<evidence type="ECO:0000313" key="3">
    <source>
        <dbReference type="EMBL" id="CAB4816037.1"/>
    </source>
</evidence>